<name>A0A518XJ94_9GAMM</name>
<organism evidence="2 3">
    <name type="scientific">Candidatus Pantoea soli</name>
    <dbReference type="NCBI Taxonomy" id="3098669"/>
    <lineage>
        <taxon>Bacteria</taxon>
        <taxon>Pseudomonadati</taxon>
        <taxon>Pseudomonadota</taxon>
        <taxon>Gammaproteobacteria</taxon>
        <taxon>Enterobacterales</taxon>
        <taxon>Erwiniaceae</taxon>
        <taxon>Pantoea</taxon>
    </lineage>
</organism>
<proteinExistence type="predicted"/>
<dbReference type="KEGG" id="pdis:D8B20_19925"/>
<reference evidence="2 3" key="1">
    <citation type="submission" date="2018-10" db="EMBL/GenBank/DDBJ databases">
        <title>Genome Sequencing of Pantoea dispersa DSM 32899.</title>
        <authorList>
            <person name="Nawrath M."/>
            <person name="Ottenheim C."/>
            <person name="Wilm A."/>
            <person name="Zimmermann W."/>
            <person name="Wu J.C."/>
        </authorList>
    </citation>
    <scope>NUCLEOTIDE SEQUENCE [LARGE SCALE GENOMIC DNA]</scope>
    <source>
        <strain evidence="2 3">DSM 32899</strain>
        <plasmid evidence="2 3">unnamed1</plasmid>
    </source>
</reference>
<keyword evidence="2" id="KW-0614">Plasmid</keyword>
<evidence type="ECO:0000313" key="3">
    <source>
        <dbReference type="Proteomes" id="UP000319411"/>
    </source>
</evidence>
<evidence type="ECO:0000256" key="1">
    <source>
        <dbReference type="SAM" id="MobiDB-lite"/>
    </source>
</evidence>
<dbReference type="AlphaFoldDB" id="A0A518XJ94"/>
<dbReference type="RefSeq" id="WP_145891547.1">
    <property type="nucleotide sequence ID" value="NZ_CP032703.1"/>
</dbReference>
<geneLocation type="plasmid" evidence="2 3">
    <name>unnamed1</name>
</geneLocation>
<sequence>MIKGIGLQNRELNLSASGRVVNSPAINRAAQNNLTAEASSKVTFSESTEAIAAIYNITPVRHAAGSQVNAALQSQALDALHAKGVGMNGIGSALLSTLASQRADSVISIPASDAGSSDTRSAIALDITTQSGVSVSLQMTRQSKGVEIELKTAQGKLSDDEAQAISQLSGALQKTLDGLDDGNGHVDIGDLLAFNTQQLKSIDLKTDLRSGDTVLQSLNLHADDQSRWLAFHNADASFRLTTDMRHLSQTGSAAQQQSALAQWSDKFDKAAQRGQDDRAALGLFKAGFTQLNSTRAATGQKPEAPQAITVGANAAKAGAISGLADFSAIYQQTARASNPMKPEEEDTFGLTLAQQSSQQQNGDQQTLTQDGVFTFNASFHTALSPGQPLALTEQKSSQNYQYHQIHDEERTSTTVTQDDKGNLSAQFSQQLKQHESVKTYQLAKLIDSMDTPHSESHTGSRRYAPAGYLKDVN</sequence>
<protein>
    <recommendedName>
        <fullName evidence="4">Lactate dehydrogenase</fullName>
    </recommendedName>
</protein>
<feature type="region of interest" description="Disordered" evidence="1">
    <location>
        <begin position="449"/>
        <end position="473"/>
    </location>
</feature>
<gene>
    <name evidence="2" type="ORF">D8B20_19925</name>
</gene>
<dbReference type="EMBL" id="CP032703">
    <property type="protein sequence ID" value="QDY44176.1"/>
    <property type="molecule type" value="Genomic_DNA"/>
</dbReference>
<dbReference type="OrthoDB" id="5941093at2"/>
<dbReference type="Proteomes" id="UP000319411">
    <property type="component" value="Plasmid unnamed1"/>
</dbReference>
<accession>A0A518XJ94</accession>
<evidence type="ECO:0008006" key="4">
    <source>
        <dbReference type="Google" id="ProtNLM"/>
    </source>
</evidence>
<evidence type="ECO:0000313" key="2">
    <source>
        <dbReference type="EMBL" id="QDY44176.1"/>
    </source>
</evidence>
<keyword evidence="3" id="KW-1185">Reference proteome</keyword>